<dbReference type="InterPro" id="IPR035897">
    <property type="entry name" value="Toll_tir_struct_dom_sf"/>
</dbReference>
<dbReference type="Gene3D" id="3.40.50.10140">
    <property type="entry name" value="Toll/interleukin-1 receptor homology (TIR) domain"/>
    <property type="match status" value="1"/>
</dbReference>
<dbReference type="SUPFAM" id="SSF52200">
    <property type="entry name" value="Toll/Interleukin receptor TIR domain"/>
    <property type="match status" value="1"/>
</dbReference>
<evidence type="ECO:0000259" key="1">
    <source>
        <dbReference type="Pfam" id="PF01582"/>
    </source>
</evidence>
<gene>
    <name evidence="2" type="ORF">L195_g063952</name>
</gene>
<sequence length="57" mass="6475">PVFYDIDPSHVRKQNGVYEDTFVLHTEQLKQDPDKVAQWKSAMASLAGSAGWDVRNK</sequence>
<dbReference type="InterPro" id="IPR000157">
    <property type="entry name" value="TIR_dom"/>
</dbReference>
<feature type="non-terminal residue" evidence="2">
    <location>
        <position position="1"/>
    </location>
</feature>
<dbReference type="Proteomes" id="UP000236291">
    <property type="component" value="Unassembled WGS sequence"/>
</dbReference>
<name>A0A2K3KQ35_TRIPR</name>
<comment type="caution">
    <text evidence="2">The sequence shown here is derived from an EMBL/GenBank/DDBJ whole genome shotgun (WGS) entry which is preliminary data.</text>
</comment>
<proteinExistence type="predicted"/>
<evidence type="ECO:0000313" key="3">
    <source>
        <dbReference type="Proteomes" id="UP000236291"/>
    </source>
</evidence>
<dbReference type="AlphaFoldDB" id="A0A2K3KQ35"/>
<organism evidence="2 3">
    <name type="scientific">Trifolium pratense</name>
    <name type="common">Red clover</name>
    <dbReference type="NCBI Taxonomy" id="57577"/>
    <lineage>
        <taxon>Eukaryota</taxon>
        <taxon>Viridiplantae</taxon>
        <taxon>Streptophyta</taxon>
        <taxon>Embryophyta</taxon>
        <taxon>Tracheophyta</taxon>
        <taxon>Spermatophyta</taxon>
        <taxon>Magnoliopsida</taxon>
        <taxon>eudicotyledons</taxon>
        <taxon>Gunneridae</taxon>
        <taxon>Pentapetalae</taxon>
        <taxon>rosids</taxon>
        <taxon>fabids</taxon>
        <taxon>Fabales</taxon>
        <taxon>Fabaceae</taxon>
        <taxon>Papilionoideae</taxon>
        <taxon>50 kb inversion clade</taxon>
        <taxon>NPAAA clade</taxon>
        <taxon>Hologalegina</taxon>
        <taxon>IRL clade</taxon>
        <taxon>Trifolieae</taxon>
        <taxon>Trifolium</taxon>
    </lineage>
</organism>
<reference evidence="2 3" key="1">
    <citation type="journal article" date="2014" name="Am. J. Bot.">
        <title>Genome assembly and annotation for red clover (Trifolium pratense; Fabaceae).</title>
        <authorList>
            <person name="Istvanek J."/>
            <person name="Jaros M."/>
            <person name="Krenek A."/>
            <person name="Repkova J."/>
        </authorList>
    </citation>
    <scope>NUCLEOTIDE SEQUENCE [LARGE SCALE GENOMIC DNA]</scope>
    <source>
        <strain evidence="3">cv. Tatra</strain>
        <tissue evidence="2">Young leaves</tissue>
    </source>
</reference>
<dbReference type="Pfam" id="PF01582">
    <property type="entry name" value="TIR"/>
    <property type="match status" value="1"/>
</dbReference>
<accession>A0A2K3KQ35</accession>
<dbReference type="GO" id="GO:0007165">
    <property type="term" value="P:signal transduction"/>
    <property type="evidence" value="ECO:0007669"/>
    <property type="project" value="InterPro"/>
</dbReference>
<feature type="domain" description="TIR" evidence="1">
    <location>
        <begin position="1"/>
        <end position="56"/>
    </location>
</feature>
<dbReference type="EMBL" id="ASHM01226960">
    <property type="protein sequence ID" value="PNX68382.1"/>
    <property type="molecule type" value="Genomic_DNA"/>
</dbReference>
<evidence type="ECO:0000313" key="2">
    <source>
        <dbReference type="EMBL" id="PNX68382.1"/>
    </source>
</evidence>
<protein>
    <submittedName>
        <fullName evidence="2">Putative TIR-NBS-LRR resistance protein</fullName>
    </submittedName>
</protein>
<reference evidence="2 3" key="2">
    <citation type="journal article" date="2017" name="Front. Plant Sci.">
        <title>Gene Classification and Mining of Molecular Markers Useful in Red Clover (Trifolium pratense) Breeding.</title>
        <authorList>
            <person name="Istvanek J."/>
            <person name="Dluhosova J."/>
            <person name="Dluhos P."/>
            <person name="Patkova L."/>
            <person name="Nedelnik J."/>
            <person name="Repkova J."/>
        </authorList>
    </citation>
    <scope>NUCLEOTIDE SEQUENCE [LARGE SCALE GENOMIC DNA]</scope>
    <source>
        <strain evidence="3">cv. Tatra</strain>
        <tissue evidence="2">Young leaves</tissue>
    </source>
</reference>